<dbReference type="EMBL" id="JBINXB010000005">
    <property type="protein sequence ID" value="MFH6565615.1"/>
    <property type="molecule type" value="Genomic_DNA"/>
</dbReference>
<dbReference type="SMART" id="SM00530">
    <property type="entry name" value="HTH_XRE"/>
    <property type="match status" value="1"/>
</dbReference>
<evidence type="ECO:0000259" key="1">
    <source>
        <dbReference type="PROSITE" id="PS50943"/>
    </source>
</evidence>
<gene>
    <name evidence="2" type="ORF">ACHMWK_06495</name>
</gene>
<reference evidence="2 3" key="1">
    <citation type="submission" date="2024-10" db="EMBL/GenBank/DDBJ databases">
        <title>Aeromonas and Pseudomonas from the Cagarras Archipelago, Rio de Janeiro, Brazil.</title>
        <authorList>
            <person name="Canellas A.L.B."/>
            <person name="Laport M.S."/>
        </authorList>
    </citation>
    <scope>NUCLEOTIDE SEQUENCE [LARGE SCALE GENOMIC DNA]</scope>
    <source>
        <strain evidence="2 3">CPF-4</strain>
    </source>
</reference>
<dbReference type="Gene3D" id="1.10.260.40">
    <property type="entry name" value="lambda repressor-like DNA-binding domains"/>
    <property type="match status" value="1"/>
</dbReference>
<dbReference type="RefSeq" id="WP_395246794.1">
    <property type="nucleotide sequence ID" value="NZ_JBINXA010000015.1"/>
</dbReference>
<dbReference type="InterPro" id="IPR010982">
    <property type="entry name" value="Lambda_DNA-bd_dom_sf"/>
</dbReference>
<dbReference type="Pfam" id="PF01381">
    <property type="entry name" value="HTH_3"/>
    <property type="match status" value="1"/>
</dbReference>
<dbReference type="PROSITE" id="PS50943">
    <property type="entry name" value="HTH_CROC1"/>
    <property type="match status" value="1"/>
</dbReference>
<keyword evidence="3" id="KW-1185">Reference proteome</keyword>
<organism evidence="2 3">
    <name type="scientific">Pseudomonas kulmbachensis</name>
    <dbReference type="NCBI Taxonomy" id="3043408"/>
    <lineage>
        <taxon>Bacteria</taxon>
        <taxon>Pseudomonadati</taxon>
        <taxon>Pseudomonadota</taxon>
        <taxon>Gammaproteobacteria</taxon>
        <taxon>Pseudomonadales</taxon>
        <taxon>Pseudomonadaceae</taxon>
        <taxon>Pseudomonas</taxon>
    </lineage>
</organism>
<feature type="domain" description="HTH cro/C1-type" evidence="1">
    <location>
        <begin position="11"/>
        <end position="64"/>
    </location>
</feature>
<comment type="caution">
    <text evidence="2">The sequence shown here is derived from an EMBL/GenBank/DDBJ whole genome shotgun (WGS) entry which is preliminary data.</text>
</comment>
<protein>
    <submittedName>
        <fullName evidence="2">Helix-turn-helix domain-containing protein</fullName>
    </submittedName>
</protein>
<dbReference type="SUPFAM" id="SSF47413">
    <property type="entry name" value="lambda repressor-like DNA-binding domains"/>
    <property type="match status" value="1"/>
</dbReference>
<evidence type="ECO:0000313" key="3">
    <source>
        <dbReference type="Proteomes" id="UP001609821"/>
    </source>
</evidence>
<proteinExistence type="predicted"/>
<dbReference type="Proteomes" id="UP001609821">
    <property type="component" value="Unassembled WGS sequence"/>
</dbReference>
<accession>A0ABW7LVH6</accession>
<sequence length="270" mass="30638">MDNEDNFQENLKMLCEQVGTVSEMCRRIGINRQQFNKYLAGTHVPSKANLRAIASFFGLSVDILNSNPNDFRSMMEGGHFHIFRNLIQAPKMLMFINELVHRGETNHSELVGVYERYQYSSIYNGKIVRSIYCIYERNNILMHYYVERFPNQDGSGKIDYHFKYHGLTFLIAGRIFSIDFETIQKNELTFSNLAAVSRNAKKYVFGVTSGIAATMVRQPVAAKVAMHFVSKGLITKAHIKRATVLSPDDPSVPKEVADYLGSGTATINPF</sequence>
<evidence type="ECO:0000313" key="2">
    <source>
        <dbReference type="EMBL" id="MFH6565615.1"/>
    </source>
</evidence>
<name>A0ABW7LVH6_9PSED</name>
<dbReference type="InterPro" id="IPR001387">
    <property type="entry name" value="Cro/C1-type_HTH"/>
</dbReference>